<evidence type="ECO:0000313" key="5">
    <source>
        <dbReference type="Proteomes" id="UP000325933"/>
    </source>
</evidence>
<dbReference type="AlphaFoldDB" id="A0A5J5HS85"/>
<accession>A0A5J5HS85</accession>
<dbReference type="Pfam" id="PF04014">
    <property type="entry name" value="MazE_antitoxin"/>
    <property type="match status" value="1"/>
</dbReference>
<dbReference type="GO" id="GO:0003677">
    <property type="term" value="F:DNA binding"/>
    <property type="evidence" value="ECO:0007669"/>
    <property type="project" value="UniProtKB-UniRule"/>
</dbReference>
<protein>
    <submittedName>
        <fullName evidence="4">AbrB/MazE/SpoVT family DNA-binding domain-containing protein</fullName>
    </submittedName>
</protein>
<evidence type="ECO:0000259" key="2">
    <source>
        <dbReference type="PROSITE" id="PS51740"/>
    </source>
</evidence>
<evidence type="ECO:0000313" key="4">
    <source>
        <dbReference type="EMBL" id="KAA9025237.1"/>
    </source>
</evidence>
<feature type="domain" description="SpoVT-AbrB" evidence="2">
    <location>
        <begin position="3"/>
        <end position="48"/>
    </location>
</feature>
<comment type="caution">
    <text evidence="4">The sequence shown here is derived from an EMBL/GenBank/DDBJ whole genome shotgun (WGS) entry which is preliminary data.</text>
</comment>
<dbReference type="Gene3D" id="2.10.260.10">
    <property type="match status" value="1"/>
</dbReference>
<dbReference type="SMART" id="SM00966">
    <property type="entry name" value="SpoVT_AbrB"/>
    <property type="match status" value="1"/>
</dbReference>
<dbReference type="Proteomes" id="UP000326364">
    <property type="component" value="Unassembled WGS sequence"/>
</dbReference>
<dbReference type="SUPFAM" id="SSF89447">
    <property type="entry name" value="AbrB/MazE/MraZ-like"/>
    <property type="match status" value="1"/>
</dbReference>
<dbReference type="InterPro" id="IPR037914">
    <property type="entry name" value="SpoVT-AbrB_sf"/>
</dbReference>
<dbReference type="PROSITE" id="PS51740">
    <property type="entry name" value="SPOVT_ABRB"/>
    <property type="match status" value="1"/>
</dbReference>
<dbReference type="EMBL" id="VYQB01000019">
    <property type="protein sequence ID" value="KAA9012990.1"/>
    <property type="molecule type" value="Genomic_DNA"/>
</dbReference>
<gene>
    <name evidence="4" type="ORF">F4U95_20085</name>
    <name evidence="3" type="ORF">F4U96_19960</name>
</gene>
<evidence type="ECO:0000313" key="6">
    <source>
        <dbReference type="Proteomes" id="UP000326364"/>
    </source>
</evidence>
<evidence type="ECO:0000256" key="1">
    <source>
        <dbReference type="PROSITE-ProRule" id="PRU01076"/>
    </source>
</evidence>
<organism evidence="4 5">
    <name type="scientific">Sphingobium limneticum</name>
    <dbReference type="NCBI Taxonomy" id="1007511"/>
    <lineage>
        <taxon>Bacteria</taxon>
        <taxon>Pseudomonadati</taxon>
        <taxon>Pseudomonadota</taxon>
        <taxon>Alphaproteobacteria</taxon>
        <taxon>Sphingomonadales</taxon>
        <taxon>Sphingomonadaceae</taxon>
        <taxon>Sphingobium</taxon>
    </lineage>
</organism>
<reference evidence="5 6" key="1">
    <citation type="submission" date="2019-09" db="EMBL/GenBank/DDBJ databases">
        <authorList>
            <person name="Feng G."/>
        </authorList>
    </citation>
    <scope>NUCLEOTIDE SEQUENCE [LARGE SCALE GENOMIC DNA]</scope>
    <source>
        <strain evidence="4 5">KACC 19283</strain>
        <strain evidence="3 6">KACC 19284</strain>
    </source>
</reference>
<name>A0A5J5HS85_9SPHN</name>
<dbReference type="Proteomes" id="UP000325933">
    <property type="component" value="Unassembled WGS sequence"/>
</dbReference>
<keyword evidence="6" id="KW-1185">Reference proteome</keyword>
<dbReference type="InterPro" id="IPR007159">
    <property type="entry name" value="SpoVT-AbrB_dom"/>
</dbReference>
<dbReference type="NCBIfam" id="TIGR01439">
    <property type="entry name" value="lp_hng_hel_AbrB"/>
    <property type="match status" value="1"/>
</dbReference>
<evidence type="ECO:0000313" key="3">
    <source>
        <dbReference type="EMBL" id="KAA9012990.1"/>
    </source>
</evidence>
<dbReference type="EMBL" id="VYQA01000019">
    <property type="protein sequence ID" value="KAA9025237.1"/>
    <property type="molecule type" value="Genomic_DNA"/>
</dbReference>
<keyword evidence="1 4" id="KW-0238">DNA-binding</keyword>
<proteinExistence type="predicted"/>
<sequence length="82" mass="9037">MNIVRGKIIAGGRVALPADMRRTLGLQNGDTVLIEINDEAIRIRPARSALRRIQDRLRAFAPSEGLVSEELIAERRAEASSD</sequence>